<keyword evidence="3 5" id="KW-0378">Hydrolase</keyword>
<dbReference type="InterPro" id="IPR036852">
    <property type="entry name" value="Peptidase_S8/S53_dom_sf"/>
</dbReference>
<protein>
    <submittedName>
        <fullName evidence="7">Major intracellular serine protease</fullName>
        <ecNumber evidence="7">3.4.21.-</ecNumber>
    </submittedName>
</protein>
<reference evidence="7 8" key="1">
    <citation type="submission" date="2016-12" db="EMBL/GenBank/DDBJ databases">
        <authorList>
            <person name="Song W.-J."/>
            <person name="Kurnit D.M."/>
        </authorList>
    </citation>
    <scope>NUCLEOTIDE SEQUENCE [LARGE SCALE GENOMIC DNA]</scope>
    <source>
        <strain evidence="7 8">IMCC3135</strain>
    </source>
</reference>
<dbReference type="PROSITE" id="PS51892">
    <property type="entry name" value="SUBTILASE"/>
    <property type="match status" value="1"/>
</dbReference>
<dbReference type="PROSITE" id="PS00137">
    <property type="entry name" value="SUBTILASE_HIS"/>
    <property type="match status" value="1"/>
</dbReference>
<dbReference type="InterPro" id="IPR050131">
    <property type="entry name" value="Peptidase_S8_subtilisin-like"/>
</dbReference>
<dbReference type="EC" id="3.4.21.-" evidence="7"/>
<dbReference type="InterPro" id="IPR000209">
    <property type="entry name" value="Peptidase_S8/S53_dom"/>
</dbReference>
<comment type="similarity">
    <text evidence="1 5">Belongs to the peptidase S8 family.</text>
</comment>
<evidence type="ECO:0000256" key="5">
    <source>
        <dbReference type="PROSITE-ProRule" id="PRU01240"/>
    </source>
</evidence>
<evidence type="ECO:0000256" key="2">
    <source>
        <dbReference type="ARBA" id="ARBA00022670"/>
    </source>
</evidence>
<feature type="domain" description="Peptidase S8/S53" evidence="6">
    <location>
        <begin position="157"/>
        <end position="383"/>
    </location>
</feature>
<keyword evidence="4 5" id="KW-0720">Serine protease</keyword>
<proteinExistence type="inferred from homology"/>
<dbReference type="PANTHER" id="PTHR43806:SF11">
    <property type="entry name" value="CEREVISIN-RELATED"/>
    <property type="match status" value="1"/>
</dbReference>
<evidence type="ECO:0000313" key="7">
    <source>
        <dbReference type="EMBL" id="ASJ73529.1"/>
    </source>
</evidence>
<gene>
    <name evidence="7" type="primary">isp</name>
    <name evidence="7" type="ORF">IMCC3135_17235</name>
</gene>
<dbReference type="KEGG" id="gai:IMCC3135_17235"/>
<sequence length="412" mass="44281">MLCFSISGCVSNPASPKPVTDETFGHYDEDLEPNLILITMTPERHAFLTGMKSVPMSGDLPPRYSDFLNQMQSRYGLKRVANWPLPAIEIFCVVFEVENAQARKTIVAALEQEPGVETAQIVQTFEVKAENYNDPYLGLQHGFHSLQAISSHQWSRGKGVTVAVVDTGMDNTHPDLVLSSEATRNFVDSDDAKFRSDTHGTAVGGVIAASADNDTGMVGIAPEANLLALKACWHVNQGESKARCNSLTLAKAINYSILQNVDIINLSLTGPPDPVLERLVLAALERGIVVIGAVPAHENRAFPVSIQGTIAVDMPGNKSKSISAPGRRVLSTLPDNKYAFFDGSSFSTAHITGLAALLRSVSPTLSPSELLALLELTANLDTGAVNACRAVDMARRLSDEIADQDNCLLAQQ</sequence>
<evidence type="ECO:0000256" key="1">
    <source>
        <dbReference type="ARBA" id="ARBA00011073"/>
    </source>
</evidence>
<dbReference type="PANTHER" id="PTHR43806">
    <property type="entry name" value="PEPTIDASE S8"/>
    <property type="match status" value="1"/>
</dbReference>
<dbReference type="InterPro" id="IPR022398">
    <property type="entry name" value="Peptidase_S8_His-AS"/>
</dbReference>
<dbReference type="PROSITE" id="PS00136">
    <property type="entry name" value="SUBTILASE_ASP"/>
    <property type="match status" value="1"/>
</dbReference>
<dbReference type="GO" id="GO:0006508">
    <property type="term" value="P:proteolysis"/>
    <property type="evidence" value="ECO:0007669"/>
    <property type="project" value="UniProtKB-KW"/>
</dbReference>
<dbReference type="OrthoDB" id="9790784at2"/>
<dbReference type="InterPro" id="IPR015500">
    <property type="entry name" value="Peptidase_S8_subtilisin-rel"/>
</dbReference>
<evidence type="ECO:0000256" key="3">
    <source>
        <dbReference type="ARBA" id="ARBA00022801"/>
    </source>
</evidence>
<dbReference type="GO" id="GO:0004252">
    <property type="term" value="F:serine-type endopeptidase activity"/>
    <property type="evidence" value="ECO:0007669"/>
    <property type="project" value="UniProtKB-UniRule"/>
</dbReference>
<dbReference type="Proteomes" id="UP000250079">
    <property type="component" value="Chromosome"/>
</dbReference>
<dbReference type="Pfam" id="PF00082">
    <property type="entry name" value="Peptidase_S8"/>
    <property type="match status" value="1"/>
</dbReference>
<keyword evidence="8" id="KW-1185">Reference proteome</keyword>
<dbReference type="EMBL" id="CP018632">
    <property type="protein sequence ID" value="ASJ73529.1"/>
    <property type="molecule type" value="Genomic_DNA"/>
</dbReference>
<dbReference type="InterPro" id="IPR023827">
    <property type="entry name" value="Peptidase_S8_Asp-AS"/>
</dbReference>
<evidence type="ECO:0000259" key="6">
    <source>
        <dbReference type="Pfam" id="PF00082"/>
    </source>
</evidence>
<evidence type="ECO:0000313" key="8">
    <source>
        <dbReference type="Proteomes" id="UP000250079"/>
    </source>
</evidence>
<organism evidence="7 8">
    <name type="scientific">Granulosicoccus antarcticus IMCC3135</name>
    <dbReference type="NCBI Taxonomy" id="1192854"/>
    <lineage>
        <taxon>Bacteria</taxon>
        <taxon>Pseudomonadati</taxon>
        <taxon>Pseudomonadota</taxon>
        <taxon>Gammaproteobacteria</taxon>
        <taxon>Chromatiales</taxon>
        <taxon>Granulosicoccaceae</taxon>
        <taxon>Granulosicoccus</taxon>
    </lineage>
</organism>
<feature type="active site" description="Charge relay system" evidence="5">
    <location>
        <position position="166"/>
    </location>
</feature>
<dbReference type="SUPFAM" id="SSF52743">
    <property type="entry name" value="Subtilisin-like"/>
    <property type="match status" value="1"/>
</dbReference>
<name>A0A2Z2NQN0_9GAMM</name>
<evidence type="ECO:0000256" key="4">
    <source>
        <dbReference type="ARBA" id="ARBA00022825"/>
    </source>
</evidence>
<accession>A0A2Z2NQN0</accession>
<feature type="active site" description="Charge relay system" evidence="5">
    <location>
        <position position="199"/>
    </location>
</feature>
<keyword evidence="2 5" id="KW-0645">Protease</keyword>
<dbReference type="PRINTS" id="PR00723">
    <property type="entry name" value="SUBTILISIN"/>
</dbReference>
<dbReference type="Gene3D" id="3.40.50.200">
    <property type="entry name" value="Peptidase S8/S53 domain"/>
    <property type="match status" value="1"/>
</dbReference>
<dbReference type="AlphaFoldDB" id="A0A2Z2NQN0"/>
<feature type="active site" description="Charge relay system" evidence="5">
    <location>
        <position position="345"/>
    </location>
</feature>